<protein>
    <submittedName>
        <fullName evidence="6">Lipase domain containing protein</fullName>
    </submittedName>
</protein>
<dbReference type="OrthoDB" id="199913at2759"/>
<evidence type="ECO:0000256" key="2">
    <source>
        <dbReference type="ARBA" id="ARBA00010701"/>
    </source>
</evidence>
<dbReference type="AlphaFoldDB" id="A0A482W646"/>
<keyword evidence="7" id="KW-1185">Reference proteome</keyword>
<gene>
    <name evidence="6" type="ORF">BDFB_012648</name>
</gene>
<dbReference type="GO" id="GO:0016298">
    <property type="term" value="F:lipase activity"/>
    <property type="evidence" value="ECO:0007669"/>
    <property type="project" value="InterPro"/>
</dbReference>
<evidence type="ECO:0000259" key="5">
    <source>
        <dbReference type="Pfam" id="PF00151"/>
    </source>
</evidence>
<evidence type="ECO:0000256" key="3">
    <source>
        <dbReference type="ARBA" id="ARBA00022525"/>
    </source>
</evidence>
<feature type="domain" description="Lipase" evidence="5">
    <location>
        <begin position="36"/>
        <end position="179"/>
    </location>
</feature>
<evidence type="ECO:0000313" key="6">
    <source>
        <dbReference type="EMBL" id="RZC40197.1"/>
    </source>
</evidence>
<name>A0A482W646_ASBVE</name>
<dbReference type="InterPro" id="IPR000734">
    <property type="entry name" value="TAG_lipase"/>
</dbReference>
<evidence type="ECO:0000313" key="7">
    <source>
        <dbReference type="Proteomes" id="UP000292052"/>
    </source>
</evidence>
<dbReference type="GO" id="GO:0016042">
    <property type="term" value="P:lipid catabolic process"/>
    <property type="evidence" value="ECO:0007669"/>
    <property type="project" value="TreeGrafter"/>
</dbReference>
<dbReference type="Proteomes" id="UP000292052">
    <property type="component" value="Unassembled WGS sequence"/>
</dbReference>
<accession>A0A482W646</accession>
<dbReference type="GO" id="GO:0017171">
    <property type="term" value="F:serine hydrolase activity"/>
    <property type="evidence" value="ECO:0007669"/>
    <property type="project" value="TreeGrafter"/>
</dbReference>
<dbReference type="STRING" id="1661398.A0A482W646"/>
<dbReference type="Gene3D" id="3.40.50.1820">
    <property type="entry name" value="alpha/beta hydrolase"/>
    <property type="match status" value="1"/>
</dbReference>
<evidence type="ECO:0000256" key="1">
    <source>
        <dbReference type="ARBA" id="ARBA00004613"/>
    </source>
</evidence>
<dbReference type="Pfam" id="PF00151">
    <property type="entry name" value="Lipase"/>
    <property type="match status" value="1"/>
</dbReference>
<keyword evidence="3" id="KW-0964">Secreted</keyword>
<evidence type="ECO:0000256" key="4">
    <source>
        <dbReference type="RuleBase" id="RU004262"/>
    </source>
</evidence>
<comment type="subcellular location">
    <subcellularLocation>
        <location evidence="1">Secreted</location>
    </subcellularLocation>
</comment>
<sequence>MLFSSEMKNITLFKLTGQNLQIKFIPFLHTIPKMLKLPRIVALDPAGPSFNFRPEEKRLNKNDAEVVQVIHTNGGAFGFKDSCGTIDFFPNGGNWQPGCTRMYLLDIKNIVKDIFCDHHRSWKYFIEAVLNPNVFLSTKCGSWDQFKSLTCDEQQVAMGDLKSKQTGDFYLETNKEKPFAKRRDEIGLKTVLSLLPH</sequence>
<dbReference type="InterPro" id="IPR029058">
    <property type="entry name" value="AB_hydrolase_fold"/>
</dbReference>
<dbReference type="InterPro" id="IPR013818">
    <property type="entry name" value="Lipase"/>
</dbReference>
<dbReference type="PANTHER" id="PTHR11610:SF173">
    <property type="entry name" value="LIPASE DOMAIN-CONTAINING PROTEIN-RELATED"/>
    <property type="match status" value="1"/>
</dbReference>
<reference evidence="6 7" key="1">
    <citation type="submission" date="2017-03" db="EMBL/GenBank/DDBJ databases">
        <title>Genome of the blue death feigning beetle - Asbolus verrucosus.</title>
        <authorList>
            <person name="Rider S.D."/>
        </authorList>
    </citation>
    <scope>NUCLEOTIDE SEQUENCE [LARGE SCALE GENOMIC DNA]</scope>
    <source>
        <strain evidence="6">Butters</strain>
        <tissue evidence="6">Head and leg muscle</tissue>
    </source>
</reference>
<comment type="similarity">
    <text evidence="2 4">Belongs to the AB hydrolase superfamily. Lipase family.</text>
</comment>
<dbReference type="EMBL" id="QDEB01028214">
    <property type="protein sequence ID" value="RZC40197.1"/>
    <property type="molecule type" value="Genomic_DNA"/>
</dbReference>
<organism evidence="6 7">
    <name type="scientific">Asbolus verrucosus</name>
    <name type="common">Desert ironclad beetle</name>
    <dbReference type="NCBI Taxonomy" id="1661398"/>
    <lineage>
        <taxon>Eukaryota</taxon>
        <taxon>Metazoa</taxon>
        <taxon>Ecdysozoa</taxon>
        <taxon>Arthropoda</taxon>
        <taxon>Hexapoda</taxon>
        <taxon>Insecta</taxon>
        <taxon>Pterygota</taxon>
        <taxon>Neoptera</taxon>
        <taxon>Endopterygota</taxon>
        <taxon>Coleoptera</taxon>
        <taxon>Polyphaga</taxon>
        <taxon>Cucujiformia</taxon>
        <taxon>Tenebrionidae</taxon>
        <taxon>Pimeliinae</taxon>
        <taxon>Asbolus</taxon>
    </lineage>
</organism>
<dbReference type="PANTHER" id="PTHR11610">
    <property type="entry name" value="LIPASE"/>
    <property type="match status" value="1"/>
</dbReference>
<dbReference type="SUPFAM" id="SSF53474">
    <property type="entry name" value="alpha/beta-Hydrolases"/>
    <property type="match status" value="1"/>
</dbReference>
<proteinExistence type="inferred from homology"/>
<comment type="caution">
    <text evidence="6">The sequence shown here is derived from an EMBL/GenBank/DDBJ whole genome shotgun (WGS) entry which is preliminary data.</text>
</comment>
<dbReference type="GO" id="GO:0005615">
    <property type="term" value="C:extracellular space"/>
    <property type="evidence" value="ECO:0007669"/>
    <property type="project" value="TreeGrafter"/>
</dbReference>